<accession>A0A2W5YZD3</accession>
<feature type="compositionally biased region" description="Low complexity" evidence="2">
    <location>
        <begin position="20"/>
        <end position="52"/>
    </location>
</feature>
<feature type="coiled-coil region" evidence="1">
    <location>
        <begin position="235"/>
        <end position="269"/>
    </location>
</feature>
<name>A0A2W5YZD3_9BACT</name>
<feature type="chain" id="PRO_5015850583" evidence="3">
    <location>
        <begin position="20"/>
        <end position="536"/>
    </location>
</feature>
<sequence length="536" mass="52375">MVATIAIGLAAFISAPAQATSGSGLTLPLLTTTTAPRPTTTVPRAPTTTSPAHGTTPKQPSTTVAPGSSAPPSSGVPSVPTGGPPTTAPPGPGQPAPAAVDPGPVLTGVNGDLAQIAAIGTYQQAQGGRIVAQQALAKAQTQLASLGQAAQTTAGRHREAQAAVSDATKRMAHLAVAAYTGEAYASPAAGPVTADPGVVSAPLGLSGVLALDANELMSVLVSHNEAFLEQSRRGLRGAERELGDASSAVDSAQAAVDQASAAVATAEQAVASAAEAASSPAAALTNQLLAQSTATAGTPPVTAPAGPKKPVRAASVSQGGPASLRDLGVLGAPVLSAAELAGWFASTGRSPAITTPIPQLAADYIAASAQTGARGDVAFAQSVAETGYFSFPSGGQLAPGDNNFAGIGACDSCSHGWTFPDVVTGVAAQMQLLDAFASPNKVPTPLIGPVGIGGCCPTWMALAGTWATNPQYGVEILGIYKQILDWAIPGRLAAAGLAGPQGQDPNLAPLPLAAVATPAAAGSAPSSLIPLPAAAR</sequence>
<protein>
    <submittedName>
        <fullName evidence="4">Uncharacterized protein</fullName>
    </submittedName>
</protein>
<feature type="signal peptide" evidence="3">
    <location>
        <begin position="1"/>
        <end position="19"/>
    </location>
</feature>
<feature type="region of interest" description="Disordered" evidence="2">
    <location>
        <begin position="295"/>
        <end position="317"/>
    </location>
</feature>
<dbReference type="EMBL" id="QHBU01000262">
    <property type="protein sequence ID" value="PZR78332.1"/>
    <property type="molecule type" value="Genomic_DNA"/>
</dbReference>
<feature type="compositionally biased region" description="Pro residues" evidence="2">
    <location>
        <begin position="82"/>
        <end position="95"/>
    </location>
</feature>
<organism evidence="4 5">
    <name type="scientific">Candidatus Aeolococcus gillhamiae</name>
    <dbReference type="NCBI Taxonomy" id="3127015"/>
    <lineage>
        <taxon>Bacteria</taxon>
        <taxon>Bacillati</taxon>
        <taxon>Candidatus Dormiibacterota</taxon>
        <taxon>Candidatus Dormibacteria</taxon>
        <taxon>Candidatus Aeolococcales</taxon>
        <taxon>Candidatus Aeolococcaceae</taxon>
        <taxon>Candidatus Aeolococcus</taxon>
    </lineage>
</organism>
<feature type="compositionally biased region" description="Low complexity" evidence="2">
    <location>
        <begin position="60"/>
        <end position="81"/>
    </location>
</feature>
<evidence type="ECO:0000313" key="4">
    <source>
        <dbReference type="EMBL" id="PZR78332.1"/>
    </source>
</evidence>
<keyword evidence="1" id="KW-0175">Coiled coil</keyword>
<gene>
    <name evidence="4" type="ORF">DLM65_13240</name>
</gene>
<evidence type="ECO:0000313" key="5">
    <source>
        <dbReference type="Proteomes" id="UP000248724"/>
    </source>
</evidence>
<evidence type="ECO:0000256" key="2">
    <source>
        <dbReference type="SAM" id="MobiDB-lite"/>
    </source>
</evidence>
<dbReference type="Proteomes" id="UP000248724">
    <property type="component" value="Unassembled WGS sequence"/>
</dbReference>
<feature type="region of interest" description="Disordered" evidence="2">
    <location>
        <begin position="20"/>
        <end position="104"/>
    </location>
</feature>
<feature type="compositionally biased region" description="Low complexity" evidence="2">
    <location>
        <begin position="295"/>
        <end position="308"/>
    </location>
</feature>
<dbReference type="AlphaFoldDB" id="A0A2W5YZD3"/>
<reference evidence="4 5" key="1">
    <citation type="journal article" date="2017" name="Nature">
        <title>Atmospheric trace gases support primary production in Antarctic desert surface soil.</title>
        <authorList>
            <person name="Ji M."/>
            <person name="Greening C."/>
            <person name="Vanwonterghem I."/>
            <person name="Carere C.R."/>
            <person name="Bay S.K."/>
            <person name="Steen J.A."/>
            <person name="Montgomery K."/>
            <person name="Lines T."/>
            <person name="Beardall J."/>
            <person name="van Dorst J."/>
            <person name="Snape I."/>
            <person name="Stott M.B."/>
            <person name="Hugenholtz P."/>
            <person name="Ferrari B.C."/>
        </authorList>
    </citation>
    <scope>NUCLEOTIDE SEQUENCE [LARGE SCALE GENOMIC DNA]</scope>
    <source>
        <strain evidence="4">RRmetagenome_bin12</strain>
    </source>
</reference>
<comment type="caution">
    <text evidence="4">The sequence shown here is derived from an EMBL/GenBank/DDBJ whole genome shotgun (WGS) entry which is preliminary data.</text>
</comment>
<proteinExistence type="predicted"/>
<keyword evidence="3" id="KW-0732">Signal</keyword>
<dbReference type="GO" id="GO:0004040">
    <property type="term" value="F:amidase activity"/>
    <property type="evidence" value="ECO:0007669"/>
    <property type="project" value="InterPro"/>
</dbReference>
<evidence type="ECO:0000256" key="1">
    <source>
        <dbReference type="SAM" id="Coils"/>
    </source>
</evidence>
<evidence type="ECO:0000256" key="3">
    <source>
        <dbReference type="SAM" id="SignalP"/>
    </source>
</evidence>